<dbReference type="Proteomes" id="UP000026961">
    <property type="component" value="Chromosome 7"/>
</dbReference>
<name>A0A0E0AI45_9ORYZ</name>
<accession>A0A0E0AI45</accession>
<dbReference type="Gramene" id="OGLUM07G09250.1">
    <property type="protein sequence ID" value="OGLUM07G09250.1"/>
    <property type="gene ID" value="OGLUM07G09250"/>
</dbReference>
<evidence type="ECO:0000313" key="2">
    <source>
        <dbReference type="Proteomes" id="UP000026961"/>
    </source>
</evidence>
<dbReference type="HOGENOM" id="CLU_1780335_0_0_1"/>
<evidence type="ECO:0000313" key="1">
    <source>
        <dbReference type="EnsemblPlants" id="OGLUM07G09250.1"/>
    </source>
</evidence>
<organism evidence="1">
    <name type="scientific">Oryza glumipatula</name>
    <dbReference type="NCBI Taxonomy" id="40148"/>
    <lineage>
        <taxon>Eukaryota</taxon>
        <taxon>Viridiplantae</taxon>
        <taxon>Streptophyta</taxon>
        <taxon>Embryophyta</taxon>
        <taxon>Tracheophyta</taxon>
        <taxon>Spermatophyta</taxon>
        <taxon>Magnoliopsida</taxon>
        <taxon>Liliopsida</taxon>
        <taxon>Poales</taxon>
        <taxon>Poaceae</taxon>
        <taxon>BOP clade</taxon>
        <taxon>Oryzoideae</taxon>
        <taxon>Oryzeae</taxon>
        <taxon>Oryzinae</taxon>
        <taxon>Oryza</taxon>
    </lineage>
</organism>
<reference evidence="1" key="1">
    <citation type="submission" date="2015-04" db="UniProtKB">
        <authorList>
            <consortium name="EnsemblPlants"/>
        </authorList>
    </citation>
    <scope>IDENTIFICATION</scope>
</reference>
<proteinExistence type="predicted"/>
<sequence length="146" mass="16249">MVQGRHQICRLLFLRRRPAARPPRPRDSSSSSSFLLGYQGLIPWYLLDTQGTRYQSIPGYQDLSTPRLLLLLLSLGGTYQSIPRYQGYQVPADTSVPGTTSVPYPRYQEDLAVRGDDADEVSPEHAIPRRIFGGEVAATSAMTPAR</sequence>
<reference evidence="1" key="2">
    <citation type="submission" date="2018-05" db="EMBL/GenBank/DDBJ databases">
        <title>OgluRS3 (Oryza glumaepatula Reference Sequence Version 3).</title>
        <authorList>
            <person name="Zhang J."/>
            <person name="Kudrna D."/>
            <person name="Lee S."/>
            <person name="Talag J."/>
            <person name="Welchert J."/>
            <person name="Wing R.A."/>
        </authorList>
    </citation>
    <scope>NUCLEOTIDE SEQUENCE [LARGE SCALE GENOMIC DNA]</scope>
</reference>
<keyword evidence="2" id="KW-1185">Reference proteome</keyword>
<dbReference type="EnsemblPlants" id="OGLUM07G09250.1">
    <property type="protein sequence ID" value="OGLUM07G09250.1"/>
    <property type="gene ID" value="OGLUM07G09250"/>
</dbReference>
<dbReference type="AlphaFoldDB" id="A0A0E0AI45"/>
<protein>
    <submittedName>
        <fullName evidence="1">Uncharacterized protein</fullName>
    </submittedName>
</protein>